<evidence type="ECO:0000313" key="2">
    <source>
        <dbReference type="EMBL" id="KAE8303533.1"/>
    </source>
</evidence>
<reference evidence="2 3" key="1">
    <citation type="journal article" date="2007" name="Science">
        <title>Genomic minimalism in the early diverging intestinal parasite Giardia lamblia.</title>
        <authorList>
            <person name="Morrison H.G."/>
            <person name="McArthur A.G."/>
            <person name="Gillin F.D."/>
            <person name="Aley S.B."/>
            <person name="Adam R.D."/>
            <person name="Olsen G.J."/>
            <person name="Best A.A."/>
            <person name="Cande W.Z."/>
            <person name="Chen F."/>
            <person name="Cipriano M.J."/>
            <person name="Davids B.J."/>
            <person name="Dawson S.C."/>
            <person name="Elmendorf H.G."/>
            <person name="Hehl A.B."/>
            <person name="Holder M.E."/>
            <person name="Huse S.M."/>
            <person name="Kim U.U."/>
            <person name="Lasek-Nesselquist E."/>
            <person name="Manning G."/>
            <person name="Nigam A."/>
            <person name="Nixon J.E."/>
            <person name="Palm D."/>
            <person name="Passamaneck N.E."/>
            <person name="Prabhu A."/>
            <person name="Reich C.I."/>
            <person name="Reiner D.S."/>
            <person name="Samuelson J."/>
            <person name="Svard S.G."/>
            <person name="Sogin M.L."/>
        </authorList>
    </citation>
    <scope>NUCLEOTIDE SEQUENCE [LARGE SCALE GENOMIC DNA]</scope>
    <source>
        <strain evidence="2 3">WB C6</strain>
    </source>
</reference>
<comment type="caution">
    <text evidence="2">The sequence shown here is derived from an EMBL/GenBank/DDBJ whole genome shotgun (WGS) entry which is preliminary data.</text>
</comment>
<dbReference type="InParanoid" id="A0A644F4H5"/>
<dbReference type="AlphaFoldDB" id="A0A644F4H5"/>
<evidence type="ECO:0000313" key="3">
    <source>
        <dbReference type="Proteomes" id="UP000001548"/>
    </source>
</evidence>
<dbReference type="Proteomes" id="UP000001548">
    <property type="component" value="Unassembled WGS sequence"/>
</dbReference>
<proteinExistence type="predicted"/>
<keyword evidence="3" id="KW-1185">Reference proteome</keyword>
<gene>
    <name evidence="2" type="ORF">GL50803_0013776</name>
</gene>
<protein>
    <submittedName>
        <fullName evidence="2">Uncharacterized protein</fullName>
    </submittedName>
</protein>
<accession>A0A644F4H5</accession>
<feature type="compositionally biased region" description="Polar residues" evidence="1">
    <location>
        <begin position="291"/>
        <end position="320"/>
    </location>
</feature>
<dbReference type="EMBL" id="AACB03000002">
    <property type="protein sequence ID" value="KAE8303533.1"/>
    <property type="molecule type" value="Genomic_DNA"/>
</dbReference>
<evidence type="ECO:0000256" key="1">
    <source>
        <dbReference type="SAM" id="MobiDB-lite"/>
    </source>
</evidence>
<feature type="region of interest" description="Disordered" evidence="1">
    <location>
        <begin position="248"/>
        <end position="321"/>
    </location>
</feature>
<sequence>METLSLGMHWSHTSYADDCFLGTIDESLLSPKPALHQPLYALQGQEDSDQLLGVRNSSASHRIADGPIAQTHKKMSQHRLLLFLRFLDSFVSDFVSQANKIADYHNNLIFRRIRKDLFLSLREHFNYRMAPNPYSSDIVFTAFFLFNVLVQSVQKQNWNPITLPDHLTEIFSQRDSMKRLIVLCVKQYHEVGRTPKSKQLGVPPNRYYRCLQPFFKNDTFIVSLVHTIQDRITMAIQTVTRYIEQRKAQFSEQKRATSRRVVRKVSKENTRTSRDMSNTAKAGETDAPPSVSKNVRSTDVHSTSVGEFTPSGTQELSETSTRIEEGSYPFNASQDQVDQWLTDYLQHTNSGFYVGEDFNLDDPCFLPIN</sequence>
<name>A0A644F4H5_GIAIC</name>
<feature type="compositionally biased region" description="Basic and acidic residues" evidence="1">
    <location>
        <begin position="265"/>
        <end position="274"/>
    </location>
</feature>
<organism evidence="2 3">
    <name type="scientific">Giardia intestinalis (strain ATCC 50803 / WB clone C6)</name>
    <name type="common">Giardia lamblia</name>
    <dbReference type="NCBI Taxonomy" id="184922"/>
    <lineage>
        <taxon>Eukaryota</taxon>
        <taxon>Metamonada</taxon>
        <taxon>Diplomonadida</taxon>
        <taxon>Hexamitidae</taxon>
        <taxon>Giardiinae</taxon>
        <taxon>Giardia</taxon>
    </lineage>
</organism>